<dbReference type="PANTHER" id="PTHR11157">
    <property type="entry name" value="FATTY ACID ACYL TRANSFERASE-RELATED"/>
    <property type="match status" value="1"/>
</dbReference>
<proteinExistence type="inferred from homology"/>
<name>A0ABD0MAE6_9CAEN</name>
<keyword evidence="4 10" id="KW-0812">Transmembrane</keyword>
<evidence type="ECO:0000256" key="8">
    <source>
        <dbReference type="ARBA" id="ARBA00023136"/>
    </source>
</evidence>
<evidence type="ECO:0000256" key="10">
    <source>
        <dbReference type="RuleBase" id="RU361115"/>
    </source>
</evidence>
<feature type="transmembrane region" description="Helical" evidence="10">
    <location>
        <begin position="37"/>
        <end position="57"/>
    </location>
</feature>
<dbReference type="AlphaFoldDB" id="A0ABD0MAE6"/>
<keyword evidence="8 10" id="KW-0472">Membrane</keyword>
<dbReference type="EC" id="2.3.1.199" evidence="10"/>
<dbReference type="EMBL" id="JACVVK020000002">
    <property type="protein sequence ID" value="KAK7508406.1"/>
    <property type="molecule type" value="Genomic_DNA"/>
</dbReference>
<dbReference type="InterPro" id="IPR030457">
    <property type="entry name" value="ELO_CS"/>
</dbReference>
<feature type="transmembrane region" description="Helical" evidence="10">
    <location>
        <begin position="119"/>
        <end position="137"/>
    </location>
</feature>
<comment type="catalytic activity">
    <reaction evidence="10">
        <text>a very-long-chain acyl-CoA + malonyl-CoA + H(+) = a very-long-chain 3-oxoacyl-CoA + CO2 + CoA</text>
        <dbReference type="Rhea" id="RHEA:32727"/>
        <dbReference type="ChEBI" id="CHEBI:15378"/>
        <dbReference type="ChEBI" id="CHEBI:16526"/>
        <dbReference type="ChEBI" id="CHEBI:57287"/>
        <dbReference type="ChEBI" id="CHEBI:57384"/>
        <dbReference type="ChEBI" id="CHEBI:90725"/>
        <dbReference type="ChEBI" id="CHEBI:90736"/>
        <dbReference type="EC" id="2.3.1.199"/>
    </reaction>
</comment>
<feature type="transmembrane region" description="Helical" evidence="10">
    <location>
        <begin position="69"/>
        <end position="88"/>
    </location>
</feature>
<evidence type="ECO:0000256" key="7">
    <source>
        <dbReference type="ARBA" id="ARBA00023098"/>
    </source>
</evidence>
<organism evidence="12 13">
    <name type="scientific">Batillaria attramentaria</name>
    <dbReference type="NCBI Taxonomy" id="370345"/>
    <lineage>
        <taxon>Eukaryota</taxon>
        <taxon>Metazoa</taxon>
        <taxon>Spiralia</taxon>
        <taxon>Lophotrochozoa</taxon>
        <taxon>Mollusca</taxon>
        <taxon>Gastropoda</taxon>
        <taxon>Caenogastropoda</taxon>
        <taxon>Sorbeoconcha</taxon>
        <taxon>Cerithioidea</taxon>
        <taxon>Batillariidae</taxon>
        <taxon>Batillaria</taxon>
    </lineage>
</organism>
<keyword evidence="5 10" id="KW-0276">Fatty acid metabolism</keyword>
<evidence type="ECO:0000313" key="12">
    <source>
        <dbReference type="EMBL" id="KAK7508406.1"/>
    </source>
</evidence>
<dbReference type="GO" id="GO:0009922">
    <property type="term" value="F:fatty acid elongase activity"/>
    <property type="evidence" value="ECO:0007669"/>
    <property type="project" value="UniProtKB-EC"/>
</dbReference>
<dbReference type="PROSITE" id="PS01188">
    <property type="entry name" value="ELO"/>
    <property type="match status" value="1"/>
</dbReference>
<evidence type="ECO:0000256" key="11">
    <source>
        <dbReference type="SAM" id="MobiDB-lite"/>
    </source>
</evidence>
<keyword evidence="7 10" id="KW-0443">Lipid metabolism</keyword>
<dbReference type="Proteomes" id="UP001519460">
    <property type="component" value="Unassembled WGS sequence"/>
</dbReference>
<keyword evidence="9 10" id="KW-0275">Fatty acid biosynthesis</keyword>
<evidence type="ECO:0000256" key="9">
    <source>
        <dbReference type="ARBA" id="ARBA00023160"/>
    </source>
</evidence>
<feature type="transmembrane region" description="Helical" evidence="10">
    <location>
        <begin position="149"/>
        <end position="166"/>
    </location>
</feature>
<keyword evidence="2 10" id="KW-0444">Lipid biosynthesis</keyword>
<dbReference type="InterPro" id="IPR002076">
    <property type="entry name" value="ELO_fam"/>
</dbReference>
<feature type="transmembrane region" description="Helical" evidence="10">
    <location>
        <begin position="211"/>
        <end position="229"/>
    </location>
</feature>
<dbReference type="PANTHER" id="PTHR11157:SF126">
    <property type="entry name" value="ELONGATION OF VERY LONG CHAIN FATTY ACIDS PROTEIN"/>
    <property type="match status" value="1"/>
</dbReference>
<feature type="region of interest" description="Disordered" evidence="11">
    <location>
        <begin position="267"/>
        <end position="295"/>
    </location>
</feature>
<evidence type="ECO:0000313" key="13">
    <source>
        <dbReference type="Proteomes" id="UP001519460"/>
    </source>
</evidence>
<evidence type="ECO:0000256" key="6">
    <source>
        <dbReference type="ARBA" id="ARBA00022989"/>
    </source>
</evidence>
<evidence type="ECO:0000256" key="1">
    <source>
        <dbReference type="ARBA" id="ARBA00004141"/>
    </source>
</evidence>
<feature type="transmembrane region" description="Helical" evidence="10">
    <location>
        <begin position="186"/>
        <end position="204"/>
    </location>
</feature>
<evidence type="ECO:0000256" key="2">
    <source>
        <dbReference type="ARBA" id="ARBA00022516"/>
    </source>
</evidence>
<comment type="caution">
    <text evidence="12">The sequence shown here is derived from an EMBL/GenBank/DDBJ whole genome shotgun (WGS) entry which is preliminary data.</text>
</comment>
<keyword evidence="6 10" id="KW-1133">Transmembrane helix</keyword>
<dbReference type="GO" id="GO:0006633">
    <property type="term" value="P:fatty acid biosynthetic process"/>
    <property type="evidence" value="ECO:0007669"/>
    <property type="project" value="UniProtKB-KW"/>
</dbReference>
<keyword evidence="13" id="KW-1185">Reference proteome</keyword>
<keyword evidence="3 10" id="KW-0808">Transferase</keyword>
<accession>A0ABD0MAE6</accession>
<comment type="similarity">
    <text evidence="10">Belongs to the ELO family.</text>
</comment>
<feature type="transmembrane region" description="Helical" evidence="10">
    <location>
        <begin position="241"/>
        <end position="260"/>
    </location>
</feature>
<dbReference type="GO" id="GO:0016020">
    <property type="term" value="C:membrane"/>
    <property type="evidence" value="ECO:0007669"/>
    <property type="project" value="UniProtKB-SubCell"/>
</dbReference>
<evidence type="ECO:0000256" key="3">
    <source>
        <dbReference type="ARBA" id="ARBA00022679"/>
    </source>
</evidence>
<protein>
    <recommendedName>
        <fullName evidence="10">Elongation of very long chain fatty acids protein</fullName>
        <ecNumber evidence="10">2.3.1.199</ecNumber>
    </recommendedName>
    <alternativeName>
        <fullName evidence="10">Very-long-chain 3-oxoacyl-CoA synthase</fullName>
    </alternativeName>
</protein>
<evidence type="ECO:0000256" key="4">
    <source>
        <dbReference type="ARBA" id="ARBA00022692"/>
    </source>
</evidence>
<gene>
    <name evidence="12" type="ORF">BaRGS_00000645</name>
</gene>
<comment type="subcellular location">
    <subcellularLocation>
        <location evidence="1">Membrane</location>
        <topology evidence="1">Multi-pass membrane protein</topology>
    </subcellularLocation>
</comment>
<dbReference type="Pfam" id="PF01151">
    <property type="entry name" value="ELO"/>
    <property type="match status" value="1"/>
</dbReference>
<reference evidence="12 13" key="1">
    <citation type="journal article" date="2023" name="Sci. Data">
        <title>Genome assembly of the Korean intertidal mud-creeper Batillaria attramentaria.</title>
        <authorList>
            <person name="Patra A.K."/>
            <person name="Ho P.T."/>
            <person name="Jun S."/>
            <person name="Lee S.J."/>
            <person name="Kim Y."/>
            <person name="Won Y.J."/>
        </authorList>
    </citation>
    <scope>NUCLEOTIDE SEQUENCE [LARGE SCALE GENOMIC DNA]</scope>
    <source>
        <strain evidence="12">Wonlab-2016</strain>
    </source>
</reference>
<sequence>MSPELYYYHFSRLYQSYPTLCIPDDRVRDWPLMSSPWVPLGTVLLYLGVVSLGPRLMENRAPLRLQSTIVLYNLGLVLMSAYMCYEFLMSSLAGRYSLACQPVDYSNHPNALRMARVCWLYYISKYIELADTVFFILRKKNGQITFLHVYHHATMILNWWLGVAYVAGGQSFFHPLLNTGVHVVMYTYYGLAALGPALQPYLWWKKYLTTLQLTQFVIVMVHTVTNIVVDCSFPKGFNWAVSIYAFTLIALFANFYAKAYSGKPKQQDRKEQYTNGVHVVQNGTSSSVSRKKRRD</sequence>
<evidence type="ECO:0000256" key="5">
    <source>
        <dbReference type="ARBA" id="ARBA00022832"/>
    </source>
</evidence>